<evidence type="ECO:0000256" key="4">
    <source>
        <dbReference type="ARBA" id="ARBA00022825"/>
    </source>
</evidence>
<dbReference type="PROSITE" id="PS51892">
    <property type="entry name" value="SUBTILASE"/>
    <property type="match status" value="1"/>
</dbReference>
<dbReference type="InterPro" id="IPR050131">
    <property type="entry name" value="Peptidase_S8_subtilisin-like"/>
</dbReference>
<dbReference type="PROSITE" id="PS00137">
    <property type="entry name" value="SUBTILASE_HIS"/>
    <property type="match status" value="1"/>
</dbReference>
<sequence>MAGKAFRIAAFSAAMLAGVAPALAQTNDPSGALPTDRLTARPEGASPANGAAEDAVLLPDLLFDLFPNPAGGEPPQPDDGGQTPPATSQTGGPPPVPAQNPLGPAAAAAARRPLAAPARAIAGEFVPDEVLVTIEGDGAVVLQLAAEFGLEVRSQRLSALLGLTIVRFGIPDGRPVGVVLAQLAADGRAQSRAPNHVYDLQQAPAVINYAFQRIALDSAAASGKDVRIAVIDTAVDETHPALEGVVAEIFDAMPEVEITSRDHGTSVAGLIAGTGPFRGMAPGSSIYHARAFEDGKSTMDTILSALDWAAGKDVRIINMSFVGPRNELLETACRNARARDMVLVAAAGNNGPKAPFGYPAAYPGVTAVTATDEQDQLMQQANRGAYVYLSAPGVDMIAPVGGGSDLVTGTSFAAAIVSGAVANLIRSNPQRSAEWIEKALAETATDLGSAGRDGDFGYGLLNAKAADAEKE</sequence>
<name>A0AAU8CQJ2_9HYPH</name>
<dbReference type="PRINTS" id="PR00723">
    <property type="entry name" value="SUBTILISIN"/>
</dbReference>
<evidence type="ECO:0000259" key="8">
    <source>
        <dbReference type="Pfam" id="PF00082"/>
    </source>
</evidence>
<feature type="region of interest" description="Disordered" evidence="6">
    <location>
        <begin position="66"/>
        <end position="109"/>
    </location>
</feature>
<feature type="chain" id="PRO_5043650117" evidence="7">
    <location>
        <begin position="25"/>
        <end position="471"/>
    </location>
</feature>
<keyword evidence="4 5" id="KW-0720">Serine protease</keyword>
<evidence type="ECO:0000256" key="5">
    <source>
        <dbReference type="PROSITE-ProRule" id="PRU01240"/>
    </source>
</evidence>
<keyword evidence="2 5" id="KW-0645">Protease</keyword>
<evidence type="ECO:0000256" key="2">
    <source>
        <dbReference type="ARBA" id="ARBA00022670"/>
    </source>
</evidence>
<dbReference type="GO" id="GO:0004252">
    <property type="term" value="F:serine-type endopeptidase activity"/>
    <property type="evidence" value="ECO:0007669"/>
    <property type="project" value="UniProtKB-UniRule"/>
</dbReference>
<dbReference type="EMBL" id="CP159253">
    <property type="protein sequence ID" value="XCG48863.1"/>
    <property type="molecule type" value="Genomic_DNA"/>
</dbReference>
<keyword evidence="7" id="KW-0732">Signal</keyword>
<dbReference type="RefSeq" id="WP_353643608.1">
    <property type="nucleotide sequence ID" value="NZ_CP159253.1"/>
</dbReference>
<dbReference type="PANTHER" id="PTHR43806:SF11">
    <property type="entry name" value="CEREVISIN-RELATED"/>
    <property type="match status" value="1"/>
</dbReference>
<feature type="active site" description="Charge relay system" evidence="5">
    <location>
        <position position="411"/>
    </location>
</feature>
<dbReference type="AlphaFoldDB" id="A0AAU8CQJ2"/>
<organism evidence="9">
    <name type="scientific">Mesorhizobium sp. WSM2240</name>
    <dbReference type="NCBI Taxonomy" id="3228851"/>
    <lineage>
        <taxon>Bacteria</taxon>
        <taxon>Pseudomonadati</taxon>
        <taxon>Pseudomonadota</taxon>
        <taxon>Alphaproteobacteria</taxon>
        <taxon>Hyphomicrobiales</taxon>
        <taxon>Phyllobacteriaceae</taxon>
        <taxon>Mesorhizobium</taxon>
    </lineage>
</organism>
<feature type="active site" description="Charge relay system" evidence="5">
    <location>
        <position position="232"/>
    </location>
</feature>
<gene>
    <name evidence="9" type="ORF">ABVK50_27265</name>
</gene>
<feature type="region of interest" description="Disordered" evidence="6">
    <location>
        <begin position="24"/>
        <end position="52"/>
    </location>
</feature>
<dbReference type="Gene3D" id="3.40.50.200">
    <property type="entry name" value="Peptidase S8/S53 domain"/>
    <property type="match status" value="1"/>
</dbReference>
<feature type="active site" description="Charge relay system" evidence="5">
    <location>
        <position position="263"/>
    </location>
</feature>
<dbReference type="GO" id="GO:0006508">
    <property type="term" value="P:proteolysis"/>
    <property type="evidence" value="ECO:0007669"/>
    <property type="project" value="UniProtKB-KW"/>
</dbReference>
<reference evidence="9" key="1">
    <citation type="submission" date="2024-06" db="EMBL/GenBank/DDBJ databases">
        <title>Mesorhizobium karijinii sp. nov., a symbiont of the iconic Swainsona formosa from arid Australia.</title>
        <authorList>
            <person name="Hill Y.J."/>
            <person name="Watkin E.L.J."/>
            <person name="O'Hara G.W."/>
            <person name="Terpolilli J."/>
            <person name="Tye M.L."/>
            <person name="Kohlmeier M.G."/>
        </authorList>
    </citation>
    <scope>NUCLEOTIDE SEQUENCE</scope>
    <source>
        <strain evidence="9">WSM2240</strain>
    </source>
</reference>
<protein>
    <submittedName>
        <fullName evidence="9">S8 family serine peptidase</fullName>
    </submittedName>
</protein>
<comment type="similarity">
    <text evidence="1 5">Belongs to the peptidase S8 family.</text>
</comment>
<feature type="signal peptide" evidence="7">
    <location>
        <begin position="1"/>
        <end position="24"/>
    </location>
</feature>
<dbReference type="CDD" id="cd05561">
    <property type="entry name" value="Peptidases_S8_4"/>
    <property type="match status" value="1"/>
</dbReference>
<keyword evidence="3 5" id="KW-0378">Hydrolase</keyword>
<evidence type="ECO:0000256" key="1">
    <source>
        <dbReference type="ARBA" id="ARBA00011073"/>
    </source>
</evidence>
<evidence type="ECO:0000313" key="9">
    <source>
        <dbReference type="EMBL" id="XCG48863.1"/>
    </source>
</evidence>
<dbReference type="InterPro" id="IPR000209">
    <property type="entry name" value="Peptidase_S8/S53_dom"/>
</dbReference>
<evidence type="ECO:0000256" key="7">
    <source>
        <dbReference type="SAM" id="SignalP"/>
    </source>
</evidence>
<dbReference type="Pfam" id="PF00082">
    <property type="entry name" value="Peptidase_S8"/>
    <property type="match status" value="1"/>
</dbReference>
<accession>A0AAU8CQJ2</accession>
<dbReference type="InterPro" id="IPR036852">
    <property type="entry name" value="Peptidase_S8/S53_dom_sf"/>
</dbReference>
<proteinExistence type="inferred from homology"/>
<feature type="domain" description="Peptidase S8/S53" evidence="8">
    <location>
        <begin position="223"/>
        <end position="459"/>
    </location>
</feature>
<dbReference type="InterPro" id="IPR015500">
    <property type="entry name" value="Peptidase_S8_subtilisin-rel"/>
</dbReference>
<dbReference type="PANTHER" id="PTHR43806">
    <property type="entry name" value="PEPTIDASE S8"/>
    <property type="match status" value="1"/>
</dbReference>
<evidence type="ECO:0000256" key="6">
    <source>
        <dbReference type="SAM" id="MobiDB-lite"/>
    </source>
</evidence>
<dbReference type="InterPro" id="IPR022398">
    <property type="entry name" value="Peptidase_S8_His-AS"/>
</dbReference>
<dbReference type="SUPFAM" id="SSF52743">
    <property type="entry name" value="Subtilisin-like"/>
    <property type="match status" value="1"/>
</dbReference>
<evidence type="ECO:0000256" key="3">
    <source>
        <dbReference type="ARBA" id="ARBA00022801"/>
    </source>
</evidence>